<evidence type="ECO:0000313" key="2">
    <source>
        <dbReference type="EMBL" id="ADY12330.1"/>
    </source>
</evidence>
<dbReference type="InterPro" id="IPR050312">
    <property type="entry name" value="IolE/XylAMocC-like"/>
</dbReference>
<keyword evidence="2" id="KW-0413">Isomerase</keyword>
<protein>
    <submittedName>
        <fullName evidence="2">Xylose isomerase domain-containing protein TIM barrel</fullName>
    </submittedName>
</protein>
<dbReference type="SUPFAM" id="SSF51658">
    <property type="entry name" value="Xylose isomerase-like"/>
    <property type="match status" value="1"/>
</dbReference>
<dbReference type="GO" id="GO:0016853">
    <property type="term" value="F:isomerase activity"/>
    <property type="evidence" value="ECO:0007669"/>
    <property type="project" value="UniProtKB-KW"/>
</dbReference>
<organism evidence="2 3">
    <name type="scientific">Sphaerochaeta globosa (strain ATCC BAA-1886 / DSM 22777 / Buddy)</name>
    <name type="common">Spirochaeta sp. (strain Buddy)</name>
    <dbReference type="NCBI Taxonomy" id="158189"/>
    <lineage>
        <taxon>Bacteria</taxon>
        <taxon>Pseudomonadati</taxon>
        <taxon>Spirochaetota</taxon>
        <taxon>Spirochaetia</taxon>
        <taxon>Spirochaetales</taxon>
        <taxon>Sphaerochaetaceae</taxon>
        <taxon>Sphaerochaeta</taxon>
    </lineage>
</organism>
<dbReference type="InterPro" id="IPR036237">
    <property type="entry name" value="Xyl_isomerase-like_sf"/>
</dbReference>
<dbReference type="Gene3D" id="3.20.20.150">
    <property type="entry name" value="Divalent-metal-dependent TIM barrel enzymes"/>
    <property type="match status" value="1"/>
</dbReference>
<gene>
    <name evidence="2" type="ordered locus">SpiBuddy_0497</name>
</gene>
<dbReference type="RefSeq" id="WP_013606183.1">
    <property type="nucleotide sequence ID" value="NC_015152.1"/>
</dbReference>
<name>F0RUG8_SPHGB</name>
<dbReference type="Proteomes" id="UP000008466">
    <property type="component" value="Chromosome"/>
</dbReference>
<evidence type="ECO:0000259" key="1">
    <source>
        <dbReference type="Pfam" id="PF01261"/>
    </source>
</evidence>
<dbReference type="PANTHER" id="PTHR12110">
    <property type="entry name" value="HYDROXYPYRUVATE ISOMERASE"/>
    <property type="match status" value="1"/>
</dbReference>
<dbReference type="OrthoDB" id="2274384at2"/>
<dbReference type="Pfam" id="PF01261">
    <property type="entry name" value="AP_endonuc_2"/>
    <property type="match status" value="1"/>
</dbReference>
<dbReference type="AlphaFoldDB" id="F0RUG8"/>
<feature type="domain" description="Xylose isomerase-like TIM barrel" evidence="1">
    <location>
        <begin position="19"/>
        <end position="264"/>
    </location>
</feature>
<dbReference type="InterPro" id="IPR013022">
    <property type="entry name" value="Xyl_isomerase-like_TIM-brl"/>
</dbReference>
<reference evidence="3" key="1">
    <citation type="submission" date="2011-02" db="EMBL/GenBank/DDBJ databases">
        <title>Complete sequence of Spirochaeta sp. Buddy.</title>
        <authorList>
            <person name="Lucas S."/>
            <person name="Copeland A."/>
            <person name="Lapidus A."/>
            <person name="Cheng J.-F."/>
            <person name="Goodwin L."/>
            <person name="Pitluck S."/>
            <person name="Zeytun A."/>
            <person name="Detter J.C."/>
            <person name="Han C."/>
            <person name="Tapia R."/>
            <person name="Land M."/>
            <person name="Hauser L."/>
            <person name="Kyrpides N."/>
            <person name="Ivanova N."/>
            <person name="Mikhailova N."/>
            <person name="Pagani I."/>
            <person name="Ritalahti K.M."/>
            <person name="Loeffler F.E."/>
            <person name="Woyke T."/>
        </authorList>
    </citation>
    <scope>NUCLEOTIDE SEQUENCE [LARGE SCALE GENOMIC DNA]</scope>
    <source>
        <strain evidence="3">ATCC BAA-1886 / DSM 22777 / Buddy</strain>
    </source>
</reference>
<dbReference type="KEGG" id="sbu:SpiBuddy_0497"/>
<evidence type="ECO:0000313" key="3">
    <source>
        <dbReference type="Proteomes" id="UP000008466"/>
    </source>
</evidence>
<dbReference type="EMBL" id="CP002541">
    <property type="protein sequence ID" value="ADY12330.1"/>
    <property type="molecule type" value="Genomic_DNA"/>
</dbReference>
<keyword evidence="3" id="KW-1185">Reference proteome</keyword>
<accession>F0RUG8</accession>
<dbReference type="STRING" id="158189.SpiBuddy_0497"/>
<dbReference type="eggNOG" id="COG4130">
    <property type="taxonomic scope" value="Bacteria"/>
</dbReference>
<sequence length="267" mass="30327">MQIGLNRIIAPSLPLFDFFALARRCGCSTIELRNTIGNQNPFDGKNPREVRKQLANNNLSIASINSLQRFNDYTDARKKELRALLEYAKKIRAEAIVLCPVSGLPPDAERTVWLERTRFALSQYGPLFEEYGLYGYVEPLGFTTSSLRNKAEAIQAIEASGYQKWYRLVHDTFHHHLANEQEFFSSHTGIVHISSVLPAQLGEEPSDADRLLFLEEDLLCTKEQAQTLVTSGYRGTFSFEPFSPRVHTLDTAALEEEIKKSINLLFR</sequence>
<dbReference type="PANTHER" id="PTHR12110:SF48">
    <property type="entry name" value="BLL3656 PROTEIN"/>
    <property type="match status" value="1"/>
</dbReference>
<proteinExistence type="predicted"/>
<dbReference type="HOGENOM" id="CLU_067093_0_0_12"/>